<accession>A0A2P2QCD2</accession>
<name>A0A2P2QCD2_RHIMU</name>
<sequence>MSSFYGTQYIGIYVALIPFYNWILVSNSGQPPLVLTGHVPGLSAYAIEHWYASPINVARVEFKGSFCKQIWLVTVLGSR</sequence>
<reference evidence="2" key="1">
    <citation type="submission" date="2018-02" db="EMBL/GenBank/DDBJ databases">
        <title>Rhizophora mucronata_Transcriptome.</title>
        <authorList>
            <person name="Meera S.P."/>
            <person name="Sreeshan A."/>
            <person name="Augustine A."/>
        </authorList>
    </citation>
    <scope>NUCLEOTIDE SEQUENCE</scope>
    <source>
        <tissue evidence="2">Leaf</tissue>
    </source>
</reference>
<feature type="transmembrane region" description="Helical" evidence="1">
    <location>
        <begin position="6"/>
        <end position="25"/>
    </location>
</feature>
<dbReference type="AlphaFoldDB" id="A0A2P2QCD2"/>
<proteinExistence type="predicted"/>
<organism evidence="2">
    <name type="scientific">Rhizophora mucronata</name>
    <name type="common">Asiatic mangrove</name>
    <dbReference type="NCBI Taxonomy" id="61149"/>
    <lineage>
        <taxon>Eukaryota</taxon>
        <taxon>Viridiplantae</taxon>
        <taxon>Streptophyta</taxon>
        <taxon>Embryophyta</taxon>
        <taxon>Tracheophyta</taxon>
        <taxon>Spermatophyta</taxon>
        <taxon>Magnoliopsida</taxon>
        <taxon>eudicotyledons</taxon>
        <taxon>Gunneridae</taxon>
        <taxon>Pentapetalae</taxon>
        <taxon>rosids</taxon>
        <taxon>fabids</taxon>
        <taxon>Malpighiales</taxon>
        <taxon>Rhizophoraceae</taxon>
        <taxon>Rhizophora</taxon>
    </lineage>
</organism>
<keyword evidence="1" id="KW-0812">Transmembrane</keyword>
<dbReference type="EMBL" id="GGEC01084093">
    <property type="protein sequence ID" value="MBX64577.1"/>
    <property type="molecule type" value="Transcribed_RNA"/>
</dbReference>
<keyword evidence="1" id="KW-1133">Transmembrane helix</keyword>
<evidence type="ECO:0000313" key="2">
    <source>
        <dbReference type="EMBL" id="MBX64577.1"/>
    </source>
</evidence>
<evidence type="ECO:0000256" key="1">
    <source>
        <dbReference type="SAM" id="Phobius"/>
    </source>
</evidence>
<protein>
    <submittedName>
        <fullName evidence="2">Uncharacterized protein</fullName>
    </submittedName>
</protein>
<keyword evidence="1" id="KW-0472">Membrane</keyword>